<dbReference type="EMBL" id="JASKHM010000014">
    <property type="protein sequence ID" value="MEQ4485241.1"/>
    <property type="molecule type" value="Genomic_DNA"/>
</dbReference>
<dbReference type="RefSeq" id="WP_232187326.1">
    <property type="nucleotide sequence ID" value="NZ_JAIOAP010000012.1"/>
</dbReference>
<reference evidence="1 2" key="1">
    <citation type="journal article" date="2023" name="Genome Announc.">
        <title>Pan-Genome Analyses of the Genus Cohnella and Proposal of the Novel Species Cohnella silvisoli sp. nov., Isolated from Forest Soil.</title>
        <authorList>
            <person name="Wang C."/>
            <person name="Mao L."/>
            <person name="Bao G."/>
            <person name="Zhu H."/>
        </authorList>
    </citation>
    <scope>NUCLEOTIDE SEQUENCE [LARGE SCALE GENOMIC DNA]</scope>
    <source>
        <strain evidence="1 2">NL03-T5-1</strain>
    </source>
</reference>
<sequence length="212" mass="24548">MTYIERFARLVVELEITIKQRKTNESLRFGYGGVGYDTDDRTKRMVLIERIADDYVRAHADVNQAAIDTWVERGCKGERPASLPLDGALLDRLTDAVLNEEITDPNPYKVSHEDYPFFSDRQLDLRRDRETSLKAAEETGTDGRDYRIPKRRKRTGYENRFVDANAKIRNTERAARYKRDIAPGRIVTHMTEPFVTCVGLGDKWRDVLSLVY</sequence>
<organism evidence="1 2">
    <name type="scientific">Cohnella silvisoli</name>
    <dbReference type="NCBI Taxonomy" id="2873699"/>
    <lineage>
        <taxon>Bacteria</taxon>
        <taxon>Bacillati</taxon>
        <taxon>Bacillota</taxon>
        <taxon>Bacilli</taxon>
        <taxon>Bacillales</taxon>
        <taxon>Paenibacillaceae</taxon>
        <taxon>Cohnella</taxon>
    </lineage>
</organism>
<proteinExistence type="predicted"/>
<evidence type="ECO:0000313" key="1">
    <source>
        <dbReference type="EMBL" id="MEQ4485241.1"/>
    </source>
</evidence>
<protein>
    <submittedName>
        <fullName evidence="1">Uncharacterized protein</fullName>
    </submittedName>
</protein>
<keyword evidence="2" id="KW-1185">Reference proteome</keyword>
<comment type="caution">
    <text evidence="1">The sequence shown here is derived from an EMBL/GenBank/DDBJ whole genome shotgun (WGS) entry which is preliminary data.</text>
</comment>
<evidence type="ECO:0000313" key="2">
    <source>
        <dbReference type="Proteomes" id="UP001493487"/>
    </source>
</evidence>
<accession>A0ABV1KYX0</accession>
<gene>
    <name evidence="1" type="ORF">QJS35_22900</name>
</gene>
<dbReference type="Proteomes" id="UP001493487">
    <property type="component" value="Unassembled WGS sequence"/>
</dbReference>
<name>A0ABV1KYX0_9BACL</name>